<evidence type="ECO:0000313" key="2">
    <source>
        <dbReference type="EMBL" id="OWK15054.1"/>
    </source>
</evidence>
<dbReference type="PANTHER" id="PTHR46309:SF1">
    <property type="entry name" value="PHD FINGER PROTEIN 12"/>
    <property type="match status" value="1"/>
</dbReference>
<dbReference type="InterPro" id="IPR011011">
    <property type="entry name" value="Znf_FYVE_PHD"/>
</dbReference>
<sequence>MNVGENGDQDDRVRLGHVGGADGAWMGGRRTKGGRGVGDGEAAPGGRRTARELRVCTHAICMCVQQIQALLAPPKTDEAEKRSRKPEKEPRRSGRATNHDSCDSCKEGGDLLCCDHCPAAFHLQCW</sequence>
<name>A0A212DAB5_CEREH</name>
<dbReference type="GO" id="GO:0003714">
    <property type="term" value="F:transcription corepressor activity"/>
    <property type="evidence" value="ECO:0007669"/>
    <property type="project" value="InterPro"/>
</dbReference>
<dbReference type="PANTHER" id="PTHR46309">
    <property type="entry name" value="PHD FINGER PROTEIN 12"/>
    <property type="match status" value="1"/>
</dbReference>
<protein>
    <submittedName>
        <fullName evidence="2">PHF12</fullName>
    </submittedName>
</protein>
<dbReference type="InterPro" id="IPR042163">
    <property type="entry name" value="PHF12"/>
</dbReference>
<organism evidence="2 3">
    <name type="scientific">Cervus elaphus hippelaphus</name>
    <name type="common">European red deer</name>
    <dbReference type="NCBI Taxonomy" id="46360"/>
    <lineage>
        <taxon>Eukaryota</taxon>
        <taxon>Metazoa</taxon>
        <taxon>Chordata</taxon>
        <taxon>Craniata</taxon>
        <taxon>Vertebrata</taxon>
        <taxon>Euteleostomi</taxon>
        <taxon>Mammalia</taxon>
        <taxon>Eutheria</taxon>
        <taxon>Laurasiatheria</taxon>
        <taxon>Artiodactyla</taxon>
        <taxon>Ruminantia</taxon>
        <taxon>Pecora</taxon>
        <taxon>Cervidae</taxon>
        <taxon>Cervinae</taxon>
        <taxon>Cervus</taxon>
    </lineage>
</organism>
<comment type="caution">
    <text evidence="2">The sequence shown here is derived from an EMBL/GenBank/DDBJ whole genome shotgun (WGS) entry which is preliminary data.</text>
</comment>
<accession>A0A212DAB5</accession>
<keyword evidence="3" id="KW-1185">Reference proteome</keyword>
<feature type="region of interest" description="Disordered" evidence="1">
    <location>
        <begin position="1"/>
        <end position="48"/>
    </location>
</feature>
<dbReference type="EMBL" id="MKHE01000005">
    <property type="protein sequence ID" value="OWK15054.1"/>
    <property type="molecule type" value="Genomic_DNA"/>
</dbReference>
<evidence type="ECO:0000313" key="3">
    <source>
        <dbReference type="Proteomes" id="UP000242450"/>
    </source>
</evidence>
<gene>
    <name evidence="2" type="ORF">Celaphus_00000777</name>
</gene>
<dbReference type="OrthoDB" id="1919692at2759"/>
<dbReference type="InterPro" id="IPR013083">
    <property type="entry name" value="Znf_RING/FYVE/PHD"/>
</dbReference>
<dbReference type="GO" id="GO:0000122">
    <property type="term" value="P:negative regulation of transcription by RNA polymerase II"/>
    <property type="evidence" value="ECO:0007669"/>
    <property type="project" value="TreeGrafter"/>
</dbReference>
<dbReference type="Gene3D" id="3.30.40.10">
    <property type="entry name" value="Zinc/RING finger domain, C3HC4 (zinc finger)"/>
    <property type="match status" value="1"/>
</dbReference>
<feature type="compositionally biased region" description="Basic and acidic residues" evidence="1">
    <location>
        <begin position="75"/>
        <end position="103"/>
    </location>
</feature>
<proteinExistence type="predicted"/>
<reference evidence="2 3" key="1">
    <citation type="journal article" date="2018" name="Mol. Genet. Genomics">
        <title>The red deer Cervus elaphus genome CerEla1.0: sequencing, annotating, genes, and chromosomes.</title>
        <authorList>
            <person name="Bana N.A."/>
            <person name="Nyiri A."/>
            <person name="Nagy J."/>
            <person name="Frank K."/>
            <person name="Nagy T."/>
            <person name="Steger V."/>
            <person name="Schiller M."/>
            <person name="Lakatos P."/>
            <person name="Sugar L."/>
            <person name="Horn P."/>
            <person name="Barta E."/>
            <person name="Orosz L."/>
        </authorList>
    </citation>
    <scope>NUCLEOTIDE SEQUENCE [LARGE SCALE GENOMIC DNA]</scope>
    <source>
        <strain evidence="2">Hungarian</strain>
    </source>
</reference>
<dbReference type="SUPFAM" id="SSF57903">
    <property type="entry name" value="FYVE/PHD zinc finger"/>
    <property type="match status" value="1"/>
</dbReference>
<dbReference type="Proteomes" id="UP000242450">
    <property type="component" value="Chromosome 5"/>
</dbReference>
<dbReference type="GO" id="GO:0070822">
    <property type="term" value="C:Sin3-type complex"/>
    <property type="evidence" value="ECO:0007669"/>
    <property type="project" value="TreeGrafter"/>
</dbReference>
<feature type="region of interest" description="Disordered" evidence="1">
    <location>
        <begin position="72"/>
        <end position="103"/>
    </location>
</feature>
<evidence type="ECO:0000256" key="1">
    <source>
        <dbReference type="SAM" id="MobiDB-lite"/>
    </source>
</evidence>
<dbReference type="AlphaFoldDB" id="A0A212DAB5"/>
<feature type="compositionally biased region" description="Gly residues" evidence="1">
    <location>
        <begin position="17"/>
        <end position="26"/>
    </location>
</feature>